<reference evidence="1 2" key="1">
    <citation type="journal article" date="2019" name="Gut">
        <title>Antibiotics-induced monodominance of a novel gut bacterial order.</title>
        <authorList>
            <person name="Hildebrand F."/>
            <person name="Moitinho-Silva L."/>
            <person name="Blasche S."/>
            <person name="Jahn M.T."/>
            <person name="Gossmann T.I."/>
            <person name="Heuerta-Cepas J."/>
            <person name="Hercog R."/>
            <person name="Luetge M."/>
            <person name="Bahram M."/>
            <person name="Pryszlak A."/>
            <person name="Alves R.J."/>
            <person name="Waszak S.M."/>
            <person name="Zhu A."/>
            <person name="Ye L."/>
            <person name="Costea P.I."/>
            <person name="Aalvink S."/>
            <person name="Belzer C."/>
            <person name="Forslund S.K."/>
            <person name="Sunagawa S."/>
            <person name="Hentschel U."/>
            <person name="Merten C."/>
            <person name="Patil K.R."/>
            <person name="Benes V."/>
            <person name="Bork P."/>
        </authorList>
    </citation>
    <scope>NUCLEOTIDE SEQUENCE [LARGE SCALE GENOMIC DNA]</scope>
    <source>
        <strain evidence="1 2">HDS1380</strain>
    </source>
</reference>
<dbReference type="AlphaFoldDB" id="A0A4Q2KA39"/>
<organism evidence="1 2">
    <name type="scientific">Candidatus Borkfalkia ceftriaxoniphila</name>
    <dbReference type="NCBI Taxonomy" id="2508949"/>
    <lineage>
        <taxon>Bacteria</taxon>
        <taxon>Bacillati</taxon>
        <taxon>Bacillota</taxon>
        <taxon>Clostridia</taxon>
        <taxon>Christensenellales</taxon>
        <taxon>Christensenellaceae</taxon>
        <taxon>Candidatus Borkfalkia</taxon>
    </lineage>
</organism>
<sequence length="197" mass="23622">MKYVYMVQLDRSATDSDSIETELYEDYDKAYDRYKDIISEQLKNFWKNEVNFDTDGDPGEEYEFFEEDNNSNESDVYWHLSLKYDYYIHTFVDLIRTPLYTKRSDEPQYIVRYKENEYSFRSGVAAYIFHAGILNDMGKRKADILLEYVDPVYDCYISDVNNTNLGKLADYIAENWKSLRKTDRYAILEKYYSEADL</sequence>
<dbReference type="Proteomes" id="UP000291269">
    <property type="component" value="Unassembled WGS sequence"/>
</dbReference>
<evidence type="ECO:0000313" key="1">
    <source>
        <dbReference type="EMBL" id="RXZ61415.1"/>
    </source>
</evidence>
<gene>
    <name evidence="1" type="ORF">ESZ91_03225</name>
</gene>
<dbReference type="EMBL" id="SDOZ01000002">
    <property type="protein sequence ID" value="RXZ61415.1"/>
    <property type="molecule type" value="Genomic_DNA"/>
</dbReference>
<keyword evidence="2" id="KW-1185">Reference proteome</keyword>
<evidence type="ECO:0000313" key="2">
    <source>
        <dbReference type="Proteomes" id="UP000291269"/>
    </source>
</evidence>
<name>A0A4Q2KA39_9FIRM</name>
<dbReference type="RefSeq" id="WP_129224089.1">
    <property type="nucleotide sequence ID" value="NZ_SDOZ01000002.1"/>
</dbReference>
<accession>A0A4Q2KA39</accession>
<protein>
    <submittedName>
        <fullName evidence="1">Uncharacterized protein</fullName>
    </submittedName>
</protein>
<comment type="caution">
    <text evidence="1">The sequence shown here is derived from an EMBL/GenBank/DDBJ whole genome shotgun (WGS) entry which is preliminary data.</text>
</comment>
<proteinExistence type="predicted"/>